<dbReference type="RefSeq" id="WP_004342336.1">
    <property type="nucleotide sequence ID" value="NZ_AMXE01000072.1"/>
</dbReference>
<evidence type="ECO:0000313" key="7">
    <source>
        <dbReference type="Proteomes" id="UP000013232"/>
    </source>
</evidence>
<dbReference type="PROSITE" id="PS00061">
    <property type="entry name" value="ADH_SHORT"/>
    <property type="match status" value="1"/>
</dbReference>
<evidence type="ECO:0000256" key="4">
    <source>
        <dbReference type="ARBA" id="ARBA00023098"/>
    </source>
</evidence>
<sequence>MARVSGKVAIITGGASGLGAADARLLAREGAQVVVTDSNAALGERTVAEIPGAVFLPHDVRDEAHWRMVVGETLRRFGRLDVLVNNAGLVRFGSVEDATLDDYRLMSAVMSEGTFLGCKHGIAAMKVSGEGGSIINVASIAALKGIGEIAGYSAAKGAIRALGRSVAVHCRNQRNDIRCNTILPGAHDTPMTAAAAQALAGTSTGALDQITDNAQGRPEDVARMVLFLASDESRHVTGAEFVIDGGESAG</sequence>
<keyword evidence="7" id="KW-1185">Reference proteome</keyword>
<dbReference type="Pfam" id="PF13561">
    <property type="entry name" value="adh_short_C2"/>
    <property type="match status" value="1"/>
</dbReference>
<evidence type="ECO:0000256" key="5">
    <source>
        <dbReference type="ARBA" id="ARBA00023221"/>
    </source>
</evidence>
<dbReference type="STRING" id="1123367.GCA_000621305_02696"/>
<dbReference type="FunFam" id="3.40.50.720:FF:000084">
    <property type="entry name" value="Short-chain dehydrogenase reductase"/>
    <property type="match status" value="1"/>
</dbReference>
<dbReference type="Proteomes" id="UP000013232">
    <property type="component" value="Unassembled WGS sequence"/>
</dbReference>
<dbReference type="SUPFAM" id="SSF51735">
    <property type="entry name" value="NAD(P)-binding Rossmann-fold domains"/>
    <property type="match status" value="1"/>
</dbReference>
<evidence type="ECO:0000256" key="2">
    <source>
        <dbReference type="ARBA" id="ARBA00023002"/>
    </source>
</evidence>
<name>N6Z063_THAL4</name>
<organism evidence="6 7">
    <name type="scientific">Thauera linaloolentis (strain DSM 12138 / JCM 21573 / CCUG 41526 / CIP 105981 / IAM 15112 / NBRC 102519 / 47Lol)</name>
    <dbReference type="NCBI Taxonomy" id="1123367"/>
    <lineage>
        <taxon>Bacteria</taxon>
        <taxon>Pseudomonadati</taxon>
        <taxon>Pseudomonadota</taxon>
        <taxon>Betaproteobacteria</taxon>
        <taxon>Rhodocyclales</taxon>
        <taxon>Zoogloeaceae</taxon>
        <taxon>Thauera</taxon>
    </lineage>
</organism>
<comment type="similarity">
    <text evidence="1">Belongs to the short-chain dehydrogenases/reductases (SDR) family.</text>
</comment>
<gene>
    <name evidence="6" type="ORF">C666_15070</name>
</gene>
<dbReference type="PANTHER" id="PTHR43180">
    <property type="entry name" value="3-OXOACYL-(ACYL-CARRIER-PROTEIN) REDUCTASE (AFU_ORTHOLOGUE AFUA_6G11210)"/>
    <property type="match status" value="1"/>
</dbReference>
<dbReference type="PANTHER" id="PTHR43180:SF28">
    <property type="entry name" value="NAD(P)-BINDING ROSSMANN-FOLD SUPERFAMILY PROTEIN"/>
    <property type="match status" value="1"/>
</dbReference>
<reference evidence="6 7" key="1">
    <citation type="submission" date="2012-09" db="EMBL/GenBank/DDBJ databases">
        <title>Draft Genome Sequences of 6 Strains from Genus Thauera.</title>
        <authorList>
            <person name="Liu B."/>
            <person name="Shapleigh J.P."/>
            <person name="Frostegard A.H."/>
        </authorList>
    </citation>
    <scope>NUCLEOTIDE SEQUENCE [LARGE SCALE GENOMIC DNA]</scope>
    <source>
        <strain evidence="7">47Lol / DSM 12138</strain>
    </source>
</reference>
<dbReference type="EMBL" id="AMXE01000072">
    <property type="protein sequence ID" value="ENO85564.1"/>
    <property type="molecule type" value="Genomic_DNA"/>
</dbReference>
<dbReference type="InterPro" id="IPR002347">
    <property type="entry name" value="SDR_fam"/>
</dbReference>
<evidence type="ECO:0000313" key="6">
    <source>
        <dbReference type="EMBL" id="ENO85564.1"/>
    </source>
</evidence>
<keyword evidence="2" id="KW-0560">Oxidoreductase</keyword>
<evidence type="ECO:0000256" key="3">
    <source>
        <dbReference type="ARBA" id="ARBA00023027"/>
    </source>
</evidence>
<dbReference type="PRINTS" id="PR00081">
    <property type="entry name" value="GDHRDH"/>
</dbReference>
<dbReference type="Gene3D" id="3.40.50.720">
    <property type="entry name" value="NAD(P)-binding Rossmann-like Domain"/>
    <property type="match status" value="1"/>
</dbReference>
<keyword evidence="3" id="KW-0520">NAD</keyword>
<dbReference type="AlphaFoldDB" id="N6Z063"/>
<accession>N6Z063</accession>
<keyword evidence="4" id="KW-0443">Lipid metabolism</keyword>
<dbReference type="GO" id="GO:0016491">
    <property type="term" value="F:oxidoreductase activity"/>
    <property type="evidence" value="ECO:0007669"/>
    <property type="project" value="UniProtKB-KW"/>
</dbReference>
<protein>
    <submittedName>
        <fullName evidence="6">Short-chain dehydrogenase/reductase SDR</fullName>
    </submittedName>
</protein>
<proteinExistence type="inferred from homology"/>
<comment type="caution">
    <text evidence="6">The sequence shown here is derived from an EMBL/GenBank/DDBJ whole genome shotgun (WGS) entry which is preliminary data.</text>
</comment>
<dbReference type="InterPro" id="IPR036291">
    <property type="entry name" value="NAD(P)-bd_dom_sf"/>
</dbReference>
<keyword evidence="5" id="KW-0753">Steroid metabolism</keyword>
<dbReference type="PRINTS" id="PR00080">
    <property type="entry name" value="SDRFAMILY"/>
</dbReference>
<dbReference type="GO" id="GO:0008202">
    <property type="term" value="P:steroid metabolic process"/>
    <property type="evidence" value="ECO:0007669"/>
    <property type="project" value="UniProtKB-KW"/>
</dbReference>
<evidence type="ECO:0000256" key="1">
    <source>
        <dbReference type="ARBA" id="ARBA00006484"/>
    </source>
</evidence>
<dbReference type="OrthoDB" id="9803333at2"/>
<dbReference type="eggNOG" id="COG1028">
    <property type="taxonomic scope" value="Bacteria"/>
</dbReference>
<dbReference type="InterPro" id="IPR020904">
    <property type="entry name" value="Sc_DH/Rdtase_CS"/>
</dbReference>